<organism evidence="1">
    <name type="scientific">Rhinella marina erythrocytic-like virus</name>
    <dbReference type="NCBI Taxonomy" id="2859906"/>
    <lineage>
        <taxon>Viruses</taxon>
        <taxon>Varidnaviria</taxon>
        <taxon>Bamfordvirae</taxon>
        <taxon>Nucleocytoviricota</taxon>
        <taxon>Megaviricetes</taxon>
        <taxon>Pimascovirales</taxon>
        <taxon>Pimascovirales incertae sedis</taxon>
        <taxon>Iridoviridae</taxon>
    </lineage>
</organism>
<reference evidence="1" key="1">
    <citation type="submission" date="2021-02" db="EMBL/GenBank/DDBJ databases">
        <title>Distinct virome patterns of the invasive cane toad (Rhinella marina) across its native and introduced ranges.</title>
        <authorList>
            <person name="Russo A.G."/>
            <person name="Harding E.F."/>
            <person name="Yan G.J."/>
            <person name="Selechnik D."/>
            <person name="Ducatez S."/>
            <person name="DeVore J.L."/>
            <person name="Zhou J."/>
            <person name="Sarma R.R."/>
            <person name="Lee Y.P."/>
            <person name="Richardson M.F."/>
            <person name="Shine R."/>
            <person name="Rollins L.A."/>
            <person name="White P.A."/>
        </authorList>
    </citation>
    <scope>NUCLEOTIDE SEQUENCE</scope>
</reference>
<evidence type="ECO:0000313" key="1">
    <source>
        <dbReference type="EMBL" id="QXT57804.1"/>
    </source>
</evidence>
<sequence length="321" mass="36134">MRHFITNFFVIQVFDQNIDHKMEKTHLTFIQTDRSKPYAQNSCYCGYCGLNTKLEPCDTDGNSIGDWVIGYYQCCGGLCADQFKCVRVASDPCKTASFVGAAWDKKAPNVKCFFDLAKLRNNLDEVSNLVDRFGIKQKFMWDVCKVPIADEKGELTNSIHTKGKRGDLCRSWFETLNNREKTTFIREYCVTYPDATDCKCANRGKDPLYRDIKRINAVNDGCWYTHCADTTTQFVEPALQEGSCPTILCSSIVNILNNKGNVNIENFNANVICGNKSDIKDTPVYKPPEKVDDLESMENPTDTVSALLVATAVTAMISLFI</sequence>
<name>A0A8F6UAW9_9VIRU</name>
<proteinExistence type="predicted"/>
<accession>A0A8F6UAW9</accession>
<dbReference type="EMBL" id="MW582933">
    <property type="protein sequence ID" value="QXT57804.1"/>
    <property type="molecule type" value="Genomic_DNA"/>
</dbReference>
<protein>
    <submittedName>
        <fullName evidence="1">Myristylated membrane protein</fullName>
    </submittedName>
</protein>